<dbReference type="Pfam" id="PF13185">
    <property type="entry name" value="GAF_2"/>
    <property type="match status" value="1"/>
</dbReference>
<accession>A0A1J7C7D2</accession>
<dbReference type="SUPFAM" id="SSF55781">
    <property type="entry name" value="GAF domain-like"/>
    <property type="match status" value="1"/>
</dbReference>
<dbReference type="InterPro" id="IPR029016">
    <property type="entry name" value="GAF-like_dom_sf"/>
</dbReference>
<dbReference type="EMBL" id="MLCF01000052">
    <property type="protein sequence ID" value="OIV37456.1"/>
    <property type="molecule type" value="Genomic_DNA"/>
</dbReference>
<evidence type="ECO:0000313" key="3">
    <source>
        <dbReference type="Proteomes" id="UP000243342"/>
    </source>
</evidence>
<evidence type="ECO:0000313" key="2">
    <source>
        <dbReference type="EMBL" id="OIV37456.1"/>
    </source>
</evidence>
<dbReference type="AlphaFoldDB" id="A0A1J7C7D2"/>
<dbReference type="Gene3D" id="3.30.450.40">
    <property type="match status" value="1"/>
</dbReference>
<organism evidence="2 3">
    <name type="scientific">Mangrovactinospora gilvigrisea</name>
    <dbReference type="NCBI Taxonomy" id="1428644"/>
    <lineage>
        <taxon>Bacteria</taxon>
        <taxon>Bacillati</taxon>
        <taxon>Actinomycetota</taxon>
        <taxon>Actinomycetes</taxon>
        <taxon>Kitasatosporales</taxon>
        <taxon>Streptomycetaceae</taxon>
        <taxon>Mangrovactinospora</taxon>
    </lineage>
</organism>
<protein>
    <recommendedName>
        <fullName evidence="1">GAF domain-containing protein</fullName>
    </recommendedName>
</protein>
<dbReference type="STRING" id="1428644.BIV57_10835"/>
<dbReference type="RefSeq" id="WP_071656565.1">
    <property type="nucleotide sequence ID" value="NZ_MLCF01000052.1"/>
</dbReference>
<sequence length="225" mass="23483">MTSAPQVRGLLSALRHAPGGLLALRRFPAQHCARILDLDAVTVSLQGAGKPELVWWPQSTPGAVDMEDLQYLLCEGPLIDAATHVRPVLVADLELEPQDRWPAFLAAPAPSSWPRSVAALPLTAQGIPIGVLTGYHRQPGGLNTQRLTNLQALARTISTMAGGAPAAVPGLHRAVVHQAAGALADHEGMPLADAAKIVCAHLFATGQPLIDGSRALIAHPEAASP</sequence>
<dbReference type="OrthoDB" id="7466251at2"/>
<feature type="domain" description="GAF" evidence="1">
    <location>
        <begin position="59"/>
        <end position="158"/>
    </location>
</feature>
<comment type="caution">
    <text evidence="2">The sequence shown here is derived from an EMBL/GenBank/DDBJ whole genome shotgun (WGS) entry which is preliminary data.</text>
</comment>
<dbReference type="Proteomes" id="UP000243342">
    <property type="component" value="Unassembled WGS sequence"/>
</dbReference>
<dbReference type="InterPro" id="IPR003018">
    <property type="entry name" value="GAF"/>
</dbReference>
<reference evidence="2 3" key="1">
    <citation type="submission" date="2016-10" db="EMBL/GenBank/DDBJ databases">
        <title>Genome sequence of Streptomyces gilvigriseus MUSC 26.</title>
        <authorList>
            <person name="Lee L.-H."/>
            <person name="Ser H.-L."/>
        </authorList>
    </citation>
    <scope>NUCLEOTIDE SEQUENCE [LARGE SCALE GENOMIC DNA]</scope>
    <source>
        <strain evidence="2 3">MUSC 26</strain>
    </source>
</reference>
<evidence type="ECO:0000259" key="1">
    <source>
        <dbReference type="Pfam" id="PF13185"/>
    </source>
</evidence>
<gene>
    <name evidence="2" type="ORF">BIV57_10835</name>
</gene>
<proteinExistence type="predicted"/>
<keyword evidence="3" id="KW-1185">Reference proteome</keyword>
<name>A0A1J7C7D2_9ACTN</name>